<dbReference type="InterPro" id="IPR007185">
    <property type="entry name" value="DNA_pol_a/d/e_bsu"/>
</dbReference>
<comment type="catalytic activity">
    <reaction evidence="9">
        <text>DNA(n) + a 2'-deoxyribonucleoside 5'-triphosphate = DNA(n+1) + diphosphate</text>
        <dbReference type="Rhea" id="RHEA:22508"/>
        <dbReference type="Rhea" id="RHEA-COMP:17339"/>
        <dbReference type="Rhea" id="RHEA-COMP:17340"/>
        <dbReference type="ChEBI" id="CHEBI:33019"/>
        <dbReference type="ChEBI" id="CHEBI:61560"/>
        <dbReference type="ChEBI" id="CHEBI:173112"/>
        <dbReference type="EC" id="2.7.7.7"/>
    </reaction>
</comment>
<dbReference type="Proteomes" id="UP000761534">
    <property type="component" value="Unassembled WGS sequence"/>
</dbReference>
<evidence type="ECO:0000313" key="13">
    <source>
        <dbReference type="Proteomes" id="UP000761534"/>
    </source>
</evidence>
<evidence type="ECO:0000256" key="2">
    <source>
        <dbReference type="ARBA" id="ARBA00006035"/>
    </source>
</evidence>
<dbReference type="VEuPathDB" id="FungiDB:TRICI_004977"/>
<keyword evidence="7" id="KW-0239">DNA-directed DNA polymerase</keyword>
<dbReference type="PANTHER" id="PTHR10416:SF0">
    <property type="entry name" value="DNA POLYMERASE DELTA SUBUNIT 2"/>
    <property type="match status" value="1"/>
</dbReference>
<dbReference type="Pfam" id="PF18018">
    <property type="entry name" value="DNA_pol_D_N"/>
    <property type="match status" value="1"/>
</dbReference>
<proteinExistence type="inferred from homology"/>
<dbReference type="GO" id="GO:0006273">
    <property type="term" value="P:lagging strand elongation"/>
    <property type="evidence" value="ECO:0007669"/>
    <property type="project" value="UniProtKB-ARBA"/>
</dbReference>
<reference evidence="12" key="1">
    <citation type="journal article" date="2019" name="G3 (Bethesda)">
        <title>Genome Assemblies of Two Rare Opportunistic Yeast Pathogens: Diutina rugosa (syn. Candida rugosa) and Trichomonascus ciferrii (syn. Candida ciferrii).</title>
        <authorList>
            <person name="Mixao V."/>
            <person name="Saus E."/>
            <person name="Hansen A.P."/>
            <person name="Lass-Florl C."/>
            <person name="Gabaldon T."/>
        </authorList>
    </citation>
    <scope>NUCLEOTIDE SEQUENCE</scope>
    <source>
        <strain evidence="12">CBS 4856</strain>
    </source>
</reference>
<protein>
    <recommendedName>
        <fullName evidence="3">DNA-directed DNA polymerase</fullName>
        <ecNumber evidence="3">2.7.7.7</ecNumber>
    </recommendedName>
</protein>
<name>A0A642UXZ0_9ASCO</name>
<dbReference type="GO" id="GO:0003887">
    <property type="term" value="F:DNA-directed DNA polymerase activity"/>
    <property type="evidence" value="ECO:0007669"/>
    <property type="project" value="UniProtKB-KW"/>
</dbReference>
<dbReference type="AlphaFoldDB" id="A0A642UXZ0"/>
<keyword evidence="13" id="KW-1185">Reference proteome</keyword>
<feature type="domain" description="DNA polymerase delta subunit OB-fold" evidence="11">
    <location>
        <begin position="5"/>
        <end position="105"/>
    </location>
</feature>
<dbReference type="InterPro" id="IPR024826">
    <property type="entry name" value="DNA_pol_delta/II_ssu"/>
</dbReference>
<dbReference type="EC" id="2.7.7.7" evidence="3"/>
<evidence type="ECO:0000256" key="8">
    <source>
        <dbReference type="ARBA" id="ARBA00023242"/>
    </source>
</evidence>
<comment type="subcellular location">
    <subcellularLocation>
        <location evidence="1">Nucleus</location>
    </subcellularLocation>
</comment>
<evidence type="ECO:0000256" key="7">
    <source>
        <dbReference type="ARBA" id="ARBA00022932"/>
    </source>
</evidence>
<evidence type="ECO:0000256" key="4">
    <source>
        <dbReference type="ARBA" id="ARBA00022679"/>
    </source>
</evidence>
<organism evidence="12 13">
    <name type="scientific">Trichomonascus ciferrii</name>
    <dbReference type="NCBI Taxonomy" id="44093"/>
    <lineage>
        <taxon>Eukaryota</taxon>
        <taxon>Fungi</taxon>
        <taxon>Dikarya</taxon>
        <taxon>Ascomycota</taxon>
        <taxon>Saccharomycotina</taxon>
        <taxon>Dipodascomycetes</taxon>
        <taxon>Dipodascales</taxon>
        <taxon>Trichomonascaceae</taxon>
        <taxon>Trichomonascus</taxon>
        <taxon>Trichomonascus ciferrii complex</taxon>
    </lineage>
</organism>
<dbReference type="GO" id="GO:0006281">
    <property type="term" value="P:DNA repair"/>
    <property type="evidence" value="ECO:0007669"/>
    <property type="project" value="UniProtKB-ARBA"/>
</dbReference>
<keyword evidence="5" id="KW-0548">Nucleotidyltransferase</keyword>
<dbReference type="FunFam" id="2.40.50.430:FF:000002">
    <property type="entry name" value="DNA polymerase delta subunit"/>
    <property type="match status" value="1"/>
</dbReference>
<dbReference type="OrthoDB" id="3763at2759"/>
<evidence type="ECO:0000313" key="12">
    <source>
        <dbReference type="EMBL" id="KAA8907501.1"/>
    </source>
</evidence>
<dbReference type="GO" id="GO:0043625">
    <property type="term" value="C:delta DNA polymerase complex"/>
    <property type="evidence" value="ECO:0007669"/>
    <property type="project" value="TreeGrafter"/>
</dbReference>
<evidence type="ECO:0000256" key="3">
    <source>
        <dbReference type="ARBA" id="ARBA00012417"/>
    </source>
</evidence>
<comment type="caution">
    <text evidence="12">The sequence shown here is derived from an EMBL/GenBank/DDBJ whole genome shotgun (WGS) entry which is preliminary data.</text>
</comment>
<comment type="similarity">
    <text evidence="2">Belongs to the DNA polymerase delta/II small subunit family.</text>
</comment>
<keyword evidence="8" id="KW-0539">Nucleus</keyword>
<evidence type="ECO:0000259" key="10">
    <source>
        <dbReference type="Pfam" id="PF04042"/>
    </source>
</evidence>
<dbReference type="CDD" id="cd07387">
    <property type="entry name" value="MPP_PolD2_C"/>
    <property type="match status" value="1"/>
</dbReference>
<keyword evidence="4" id="KW-0808">Transferase</keyword>
<gene>
    <name evidence="12" type="ORF">TRICI_004977</name>
</gene>
<dbReference type="InterPro" id="IPR041863">
    <property type="entry name" value="PolD2_C"/>
</dbReference>
<evidence type="ECO:0000256" key="5">
    <source>
        <dbReference type="ARBA" id="ARBA00022695"/>
    </source>
</evidence>
<dbReference type="GO" id="GO:0003677">
    <property type="term" value="F:DNA binding"/>
    <property type="evidence" value="ECO:0007669"/>
    <property type="project" value="InterPro"/>
</dbReference>
<sequence>MKASYCGKVLDVKQGNLVWIIGTIYKEMKYKPNILDDVAASHYGAPPVLHDRYFDKDSDQILLEDESGRVQLFGSAVRDELLVTGIVVAVLGTETTDGGFDVADVKFPGYAPQMMRSKPENNNKNDRYIAIVSGMLLGSEDEDTRKLELLQEYLCGELGGSAEQKECSTVGMLLIGGDSLAQQHVEARTMNNSGVPRFDSEPLHRFDSFVTDVALSIPVSIMPGKADPTNLSMPQQPLNYSLLHQARKLRESKSVSCVTNPSWWEVDGTRILGTSGQTIDDIHKYIDVEDRLEMMDRTLRWRHCAPTAPDTLWSYPFADRDPFILTETPHLYFVGNQDQFSTRLVESKDPNGGPISTRLITVPRFKETGTVVLVNLENLDCKLLKV</sequence>
<evidence type="ECO:0000256" key="1">
    <source>
        <dbReference type="ARBA" id="ARBA00004123"/>
    </source>
</evidence>
<dbReference type="PANTHER" id="PTHR10416">
    <property type="entry name" value="DNA POLYMERASE DELTA SUBUNIT 2"/>
    <property type="match status" value="1"/>
</dbReference>
<dbReference type="InterPro" id="IPR040663">
    <property type="entry name" value="DNA_pol_D_N"/>
</dbReference>
<dbReference type="Gene3D" id="3.60.21.50">
    <property type="match status" value="1"/>
</dbReference>
<keyword evidence="6" id="KW-0235">DNA replication</keyword>
<evidence type="ECO:0000256" key="9">
    <source>
        <dbReference type="ARBA" id="ARBA00049244"/>
    </source>
</evidence>
<dbReference type="Pfam" id="PF04042">
    <property type="entry name" value="DNA_pol_E_B"/>
    <property type="match status" value="1"/>
</dbReference>
<dbReference type="Gene3D" id="2.40.50.430">
    <property type="match status" value="1"/>
</dbReference>
<feature type="domain" description="DNA polymerase alpha/delta/epsilon subunit B" evidence="10">
    <location>
        <begin position="129"/>
        <end position="341"/>
    </location>
</feature>
<evidence type="ECO:0000256" key="6">
    <source>
        <dbReference type="ARBA" id="ARBA00022705"/>
    </source>
</evidence>
<evidence type="ECO:0000259" key="11">
    <source>
        <dbReference type="Pfam" id="PF18018"/>
    </source>
</evidence>
<dbReference type="EMBL" id="SWFS01000378">
    <property type="protein sequence ID" value="KAA8907501.1"/>
    <property type="molecule type" value="Genomic_DNA"/>
</dbReference>
<accession>A0A642UXZ0</accession>